<keyword evidence="2" id="KW-1185">Reference proteome</keyword>
<dbReference type="OrthoDB" id="3697462at2"/>
<dbReference type="RefSeq" id="WP_130348606.1">
    <property type="nucleotide sequence ID" value="NZ_SGWQ01000017.1"/>
</dbReference>
<organism evidence="1 2">
    <name type="scientific">Herbihabitans rhizosphaerae</name>
    <dbReference type="NCBI Taxonomy" id="1872711"/>
    <lineage>
        <taxon>Bacteria</taxon>
        <taxon>Bacillati</taxon>
        <taxon>Actinomycetota</taxon>
        <taxon>Actinomycetes</taxon>
        <taxon>Pseudonocardiales</taxon>
        <taxon>Pseudonocardiaceae</taxon>
        <taxon>Herbihabitans</taxon>
    </lineage>
</organism>
<dbReference type="AlphaFoldDB" id="A0A4V2ERC6"/>
<comment type="caution">
    <text evidence="1">The sequence shown here is derived from an EMBL/GenBank/DDBJ whole genome shotgun (WGS) entry which is preliminary data.</text>
</comment>
<evidence type="ECO:0000313" key="1">
    <source>
        <dbReference type="EMBL" id="RZS30382.1"/>
    </source>
</evidence>
<gene>
    <name evidence="1" type="ORF">EV193_11780</name>
</gene>
<reference evidence="1 2" key="1">
    <citation type="submission" date="2019-02" db="EMBL/GenBank/DDBJ databases">
        <title>Genomic Encyclopedia of Type Strains, Phase IV (KMG-IV): sequencing the most valuable type-strain genomes for metagenomic binning, comparative biology and taxonomic classification.</title>
        <authorList>
            <person name="Goeker M."/>
        </authorList>
    </citation>
    <scope>NUCLEOTIDE SEQUENCE [LARGE SCALE GENOMIC DNA]</scope>
    <source>
        <strain evidence="1 2">DSM 101727</strain>
    </source>
</reference>
<evidence type="ECO:0000313" key="2">
    <source>
        <dbReference type="Proteomes" id="UP000294257"/>
    </source>
</evidence>
<proteinExistence type="predicted"/>
<protein>
    <submittedName>
        <fullName evidence="1">Uncharacterized protein</fullName>
    </submittedName>
</protein>
<accession>A0A4V2ERC6</accession>
<name>A0A4V2ERC6_9PSEU</name>
<dbReference type="Proteomes" id="UP000294257">
    <property type="component" value="Unassembled WGS sequence"/>
</dbReference>
<sequence length="73" mass="7692">MSSRNEWHISCKDMSGRKRDLQVIAGAGQVVVVTPPGEAAVLSPLDVGRLRAALRDAVMIASGTSPQEINGGY</sequence>
<dbReference type="EMBL" id="SGWQ01000017">
    <property type="protein sequence ID" value="RZS30382.1"/>
    <property type="molecule type" value="Genomic_DNA"/>
</dbReference>